<dbReference type="AlphaFoldDB" id="A0A3D6BQ40"/>
<protein>
    <submittedName>
        <fullName evidence="2">Uncharacterized protein</fullName>
    </submittedName>
</protein>
<dbReference type="Proteomes" id="UP000263268">
    <property type="component" value="Unassembled WGS sequence"/>
</dbReference>
<gene>
    <name evidence="2" type="ORF">DHV22_03755</name>
</gene>
<evidence type="ECO:0000256" key="1">
    <source>
        <dbReference type="SAM" id="Phobius"/>
    </source>
</evidence>
<sequence>MLTIFGISKPVFLPFLSIFERYQRIIIVAFYKKHRQFNIKPKYQNATEEGQEQDIQSKWHELKQSRTRKKSILTSPWYMVLFLIAVLVLWYYLSGYE</sequence>
<evidence type="ECO:0000313" key="3">
    <source>
        <dbReference type="Proteomes" id="UP000263268"/>
    </source>
</evidence>
<name>A0A3D6BQ40_9FLAO</name>
<reference evidence="2 3" key="1">
    <citation type="journal article" date="2018" name="Nat. Biotechnol.">
        <title>A standardized bacterial taxonomy based on genome phylogeny substantially revises the tree of life.</title>
        <authorList>
            <person name="Parks D.H."/>
            <person name="Chuvochina M."/>
            <person name="Waite D.W."/>
            <person name="Rinke C."/>
            <person name="Skarshewski A."/>
            <person name="Chaumeil P.A."/>
            <person name="Hugenholtz P."/>
        </authorList>
    </citation>
    <scope>NUCLEOTIDE SEQUENCE [LARGE SCALE GENOMIC DNA]</scope>
    <source>
        <strain evidence="2">UBA10227</strain>
    </source>
</reference>
<proteinExistence type="predicted"/>
<feature type="transmembrane region" description="Helical" evidence="1">
    <location>
        <begin position="72"/>
        <end position="93"/>
    </location>
</feature>
<comment type="caution">
    <text evidence="2">The sequence shown here is derived from an EMBL/GenBank/DDBJ whole genome shotgun (WGS) entry which is preliminary data.</text>
</comment>
<keyword evidence="1" id="KW-0472">Membrane</keyword>
<keyword evidence="1" id="KW-1133">Transmembrane helix</keyword>
<keyword evidence="1" id="KW-0812">Transmembrane</keyword>
<dbReference type="EMBL" id="DPRK01000061">
    <property type="protein sequence ID" value="HCY80767.1"/>
    <property type="molecule type" value="Genomic_DNA"/>
</dbReference>
<accession>A0A3D6BQ40</accession>
<evidence type="ECO:0000313" key="2">
    <source>
        <dbReference type="EMBL" id="HCY80767.1"/>
    </source>
</evidence>
<organism evidence="2 3">
    <name type="scientific">Xanthomarina gelatinilytica</name>
    <dbReference type="NCBI Taxonomy" id="1137281"/>
    <lineage>
        <taxon>Bacteria</taxon>
        <taxon>Pseudomonadati</taxon>
        <taxon>Bacteroidota</taxon>
        <taxon>Flavobacteriia</taxon>
        <taxon>Flavobacteriales</taxon>
        <taxon>Flavobacteriaceae</taxon>
        <taxon>Xanthomarina</taxon>
    </lineage>
</organism>